<evidence type="ECO:0000259" key="1">
    <source>
        <dbReference type="Pfam" id="PF04851"/>
    </source>
</evidence>
<gene>
    <name evidence="2" type="ORF">S12H4_55626</name>
</gene>
<sequence length="221" mass="26116">LRNLKKCGKISGGLIRTNMEKENKVSFPDTAKILNKLKDFQRKTVKYAFKQMYERKNPTRRFLIADEVGLGKTLVARGLIAKAIDRFKSQIQNGTLRYDIIYICSNTEIAKQNINRLNVIGGVERKEFTFTSRITLLPVELKNLKKNRINFISFTPGTSFNLRSNEGIYQERALIYHLLKEKWNLSYRPKYVKFFQCYAKLEYWEKYLIKDFNKKNIIDTF</sequence>
<reference evidence="2" key="1">
    <citation type="journal article" date="2014" name="Front. Microbiol.">
        <title>High frequency of phylogenetically diverse reductive dehalogenase-homologous genes in deep subseafloor sedimentary metagenomes.</title>
        <authorList>
            <person name="Kawai M."/>
            <person name="Futagami T."/>
            <person name="Toyoda A."/>
            <person name="Takaki Y."/>
            <person name="Nishi S."/>
            <person name="Hori S."/>
            <person name="Arai W."/>
            <person name="Tsubouchi T."/>
            <person name="Morono Y."/>
            <person name="Uchiyama I."/>
            <person name="Ito T."/>
            <person name="Fujiyama A."/>
            <person name="Inagaki F."/>
            <person name="Takami H."/>
        </authorList>
    </citation>
    <scope>NUCLEOTIDE SEQUENCE</scope>
    <source>
        <strain evidence="2">Expedition CK06-06</strain>
    </source>
</reference>
<name>X1W1N6_9ZZZZ</name>
<proteinExistence type="predicted"/>
<dbReference type="Gene3D" id="3.40.50.300">
    <property type="entry name" value="P-loop containing nucleotide triphosphate hydrolases"/>
    <property type="match status" value="1"/>
</dbReference>
<dbReference type="Pfam" id="PF04851">
    <property type="entry name" value="ResIII"/>
    <property type="match status" value="1"/>
</dbReference>
<dbReference type="InterPro" id="IPR006935">
    <property type="entry name" value="Helicase/UvrB_N"/>
</dbReference>
<dbReference type="EMBL" id="BARW01035703">
    <property type="protein sequence ID" value="GAJ22270.1"/>
    <property type="molecule type" value="Genomic_DNA"/>
</dbReference>
<dbReference type="InterPro" id="IPR027417">
    <property type="entry name" value="P-loop_NTPase"/>
</dbReference>
<organism evidence="2">
    <name type="scientific">marine sediment metagenome</name>
    <dbReference type="NCBI Taxonomy" id="412755"/>
    <lineage>
        <taxon>unclassified sequences</taxon>
        <taxon>metagenomes</taxon>
        <taxon>ecological metagenomes</taxon>
    </lineage>
</organism>
<dbReference type="SUPFAM" id="SSF52540">
    <property type="entry name" value="P-loop containing nucleoside triphosphate hydrolases"/>
    <property type="match status" value="1"/>
</dbReference>
<accession>X1W1N6</accession>
<feature type="domain" description="Helicase/UvrB N-terminal" evidence="1">
    <location>
        <begin position="39"/>
        <end position="133"/>
    </location>
</feature>
<feature type="non-terminal residue" evidence="2">
    <location>
        <position position="221"/>
    </location>
</feature>
<dbReference type="GO" id="GO:0005524">
    <property type="term" value="F:ATP binding"/>
    <property type="evidence" value="ECO:0007669"/>
    <property type="project" value="InterPro"/>
</dbReference>
<evidence type="ECO:0000313" key="2">
    <source>
        <dbReference type="EMBL" id="GAJ22270.1"/>
    </source>
</evidence>
<dbReference type="GO" id="GO:0016787">
    <property type="term" value="F:hydrolase activity"/>
    <property type="evidence" value="ECO:0007669"/>
    <property type="project" value="InterPro"/>
</dbReference>
<feature type="non-terminal residue" evidence="2">
    <location>
        <position position="1"/>
    </location>
</feature>
<comment type="caution">
    <text evidence="2">The sequence shown here is derived from an EMBL/GenBank/DDBJ whole genome shotgun (WGS) entry which is preliminary data.</text>
</comment>
<dbReference type="AlphaFoldDB" id="X1W1N6"/>
<protein>
    <recommendedName>
        <fullName evidence="1">Helicase/UvrB N-terminal domain-containing protein</fullName>
    </recommendedName>
</protein>
<dbReference type="GO" id="GO:0003677">
    <property type="term" value="F:DNA binding"/>
    <property type="evidence" value="ECO:0007669"/>
    <property type="project" value="InterPro"/>
</dbReference>